<dbReference type="Proteomes" id="UP000789375">
    <property type="component" value="Unassembled WGS sequence"/>
</dbReference>
<proteinExistence type="predicted"/>
<reference evidence="1" key="1">
    <citation type="submission" date="2021-06" db="EMBL/GenBank/DDBJ databases">
        <authorList>
            <person name="Kallberg Y."/>
            <person name="Tangrot J."/>
            <person name="Rosling A."/>
        </authorList>
    </citation>
    <scope>NUCLEOTIDE SEQUENCE</scope>
    <source>
        <strain evidence="1">87-6 pot B 2015</strain>
    </source>
</reference>
<keyword evidence="2" id="KW-1185">Reference proteome</keyword>
<feature type="non-terminal residue" evidence="1">
    <location>
        <position position="55"/>
    </location>
</feature>
<dbReference type="EMBL" id="CAJVPP010019875">
    <property type="protein sequence ID" value="CAG8739067.1"/>
    <property type="molecule type" value="Genomic_DNA"/>
</dbReference>
<gene>
    <name evidence="1" type="ORF">FMOSSE_LOCUS16042</name>
</gene>
<feature type="non-terminal residue" evidence="1">
    <location>
        <position position="1"/>
    </location>
</feature>
<organism evidence="1 2">
    <name type="scientific">Funneliformis mosseae</name>
    <name type="common">Endomycorrhizal fungus</name>
    <name type="synonym">Glomus mosseae</name>
    <dbReference type="NCBI Taxonomy" id="27381"/>
    <lineage>
        <taxon>Eukaryota</taxon>
        <taxon>Fungi</taxon>
        <taxon>Fungi incertae sedis</taxon>
        <taxon>Mucoromycota</taxon>
        <taxon>Glomeromycotina</taxon>
        <taxon>Glomeromycetes</taxon>
        <taxon>Glomerales</taxon>
        <taxon>Glomeraceae</taxon>
        <taxon>Funneliformis</taxon>
    </lineage>
</organism>
<comment type="caution">
    <text evidence="1">The sequence shown here is derived from an EMBL/GenBank/DDBJ whole genome shotgun (WGS) entry which is preliminary data.</text>
</comment>
<name>A0A9N9IKY3_FUNMO</name>
<accession>A0A9N9IKY3</accession>
<protein>
    <submittedName>
        <fullName evidence="1">6656_t:CDS:1</fullName>
    </submittedName>
</protein>
<sequence>KVTNYNNNQSPDSLLTTIHNVGYCEISRQINNTICNLFLINNEKYLLAEAIDFIE</sequence>
<evidence type="ECO:0000313" key="2">
    <source>
        <dbReference type="Proteomes" id="UP000789375"/>
    </source>
</evidence>
<dbReference type="AlphaFoldDB" id="A0A9N9IKY3"/>
<evidence type="ECO:0000313" key="1">
    <source>
        <dbReference type="EMBL" id="CAG8739067.1"/>
    </source>
</evidence>